<dbReference type="PANTHER" id="PTHR48204:SF1">
    <property type="entry name" value="OS07G0265100 PROTEIN"/>
    <property type="match status" value="1"/>
</dbReference>
<dbReference type="PANTHER" id="PTHR48204">
    <property type="entry name" value="OS07G0265100 PROTEIN"/>
    <property type="match status" value="1"/>
</dbReference>
<keyword evidence="2" id="KW-1185">Reference proteome</keyword>
<dbReference type="EnsemblPlants" id="Kaladp0057s0060.1.v1.1">
    <property type="protein sequence ID" value="Kaladp0057s0060.1.v1.1"/>
    <property type="gene ID" value="Kaladp0057s0060.v1.1"/>
</dbReference>
<accession>A0A7N0UAG2</accession>
<reference evidence="1" key="1">
    <citation type="submission" date="2021-01" db="UniProtKB">
        <authorList>
            <consortium name="EnsemblPlants"/>
        </authorList>
    </citation>
    <scope>IDENTIFICATION</scope>
</reference>
<sequence length="127" mass="13457">MDASGSSASVSALRPSTSSSKRLIFDLRYGWVYDEWKEPSKEALSGGRGMFCILPIAKGVFDMASQTIGIAASSTTKVLGRPELLSPEVLLASVGNQFQNFTASIFGASSEISRANGDETLVQSTSK</sequence>
<name>A0A7N0UAG2_KALFE</name>
<organism evidence="1 2">
    <name type="scientific">Kalanchoe fedtschenkoi</name>
    <name type="common">Lavender scallops</name>
    <name type="synonym">South American air plant</name>
    <dbReference type="NCBI Taxonomy" id="63787"/>
    <lineage>
        <taxon>Eukaryota</taxon>
        <taxon>Viridiplantae</taxon>
        <taxon>Streptophyta</taxon>
        <taxon>Embryophyta</taxon>
        <taxon>Tracheophyta</taxon>
        <taxon>Spermatophyta</taxon>
        <taxon>Magnoliopsida</taxon>
        <taxon>eudicotyledons</taxon>
        <taxon>Gunneridae</taxon>
        <taxon>Pentapetalae</taxon>
        <taxon>Saxifragales</taxon>
        <taxon>Crassulaceae</taxon>
        <taxon>Kalanchoe</taxon>
    </lineage>
</organism>
<protein>
    <submittedName>
        <fullName evidence="1">Uncharacterized protein</fullName>
    </submittedName>
</protein>
<proteinExistence type="predicted"/>
<dbReference type="Gramene" id="Kaladp0057s0060.1.v1.1">
    <property type="protein sequence ID" value="Kaladp0057s0060.1.v1.1"/>
    <property type="gene ID" value="Kaladp0057s0060.v1.1"/>
</dbReference>
<dbReference type="OMA" id="YDEWKEP"/>
<dbReference type="AlphaFoldDB" id="A0A7N0UAG2"/>
<evidence type="ECO:0000313" key="1">
    <source>
        <dbReference type="EnsemblPlants" id="Kaladp0057s0060.1.v1.1"/>
    </source>
</evidence>
<evidence type="ECO:0000313" key="2">
    <source>
        <dbReference type="Proteomes" id="UP000594263"/>
    </source>
</evidence>
<dbReference type="Proteomes" id="UP000594263">
    <property type="component" value="Unplaced"/>
</dbReference>